<reference evidence="2 3" key="1">
    <citation type="submission" date="2014-10" db="EMBL/GenBank/DDBJ databases">
        <title>Draft genome of the hookworm Ancylostoma caninum.</title>
        <authorList>
            <person name="Mitreva M."/>
        </authorList>
    </citation>
    <scope>NUCLEOTIDE SEQUENCE [LARGE SCALE GENOMIC DNA]</scope>
    <source>
        <strain evidence="2 3">Baltimore</strain>
    </source>
</reference>
<evidence type="ECO:0000256" key="1">
    <source>
        <dbReference type="SAM" id="MobiDB-lite"/>
    </source>
</evidence>
<feature type="compositionally biased region" description="Polar residues" evidence="1">
    <location>
        <begin position="406"/>
        <end position="415"/>
    </location>
</feature>
<gene>
    <name evidence="2" type="ORF">ANCCAN_06959</name>
</gene>
<sequence>MEHSVDMSSEQKNDEFLSMIHCVKNEIPLPATASKGTKAEIAAFASPDEVSEYKAQLISALHLAWSNAAEHARAYKAKMKAQYDKAARLSQIREGDRVFFKNYTNKQGLARKLCFRQFRVLKIEHPHATIVSITEPTSKPRRVHINQIKTIVDYSGPSLTPPTVPQEEFVTELPEEVIHGYSYPQPSATPANQNEPPPKPANNMADSFNTDEDSRTSNTSVTSTEGPSQVQSLIAPPDHEQQEDDKHDVHMENNDDAENQAVDLQPPPTPPPNEETIRKSNTDQQVPTPVTSLRRQDPRYCPNICADSSDDDEELQWYKPRSRQSSPESEPTRELPVPYHSITSSEGSTPKNYGTYAGRPRDYSRSPSECDYPIKKSKVNDEVAQTLSSLVEQASLNPPEPAEEGPQTSKTTVTYKPQEHDLPHKALKTSREYESFHHHPWASMLKVKPTPIVSPYYDTSLDVSTFEK</sequence>
<protein>
    <submittedName>
        <fullName evidence="2">Uncharacterized protein</fullName>
    </submittedName>
</protein>
<feature type="compositionally biased region" description="Basic and acidic residues" evidence="1">
    <location>
        <begin position="237"/>
        <end position="246"/>
    </location>
</feature>
<feature type="compositionally biased region" description="Polar residues" evidence="1">
    <location>
        <begin position="282"/>
        <end position="293"/>
    </location>
</feature>
<organism evidence="2 3">
    <name type="scientific">Ancylostoma caninum</name>
    <name type="common">Dog hookworm</name>
    <dbReference type="NCBI Taxonomy" id="29170"/>
    <lineage>
        <taxon>Eukaryota</taxon>
        <taxon>Metazoa</taxon>
        <taxon>Ecdysozoa</taxon>
        <taxon>Nematoda</taxon>
        <taxon>Chromadorea</taxon>
        <taxon>Rhabditida</taxon>
        <taxon>Rhabditina</taxon>
        <taxon>Rhabditomorpha</taxon>
        <taxon>Strongyloidea</taxon>
        <taxon>Ancylostomatidae</taxon>
        <taxon>Ancylostomatinae</taxon>
        <taxon>Ancylostoma</taxon>
    </lineage>
</organism>
<name>A0A368GTV3_ANCCA</name>
<dbReference type="AlphaFoldDB" id="A0A368GTV3"/>
<feature type="region of interest" description="Disordered" evidence="1">
    <location>
        <begin position="180"/>
        <end position="246"/>
    </location>
</feature>
<feature type="compositionally biased region" description="Polar residues" evidence="1">
    <location>
        <begin position="341"/>
        <end position="352"/>
    </location>
</feature>
<feature type="region of interest" description="Disordered" evidence="1">
    <location>
        <begin position="390"/>
        <end position="420"/>
    </location>
</feature>
<proteinExistence type="predicted"/>
<keyword evidence="3" id="KW-1185">Reference proteome</keyword>
<comment type="caution">
    <text evidence="2">The sequence shown here is derived from an EMBL/GenBank/DDBJ whole genome shotgun (WGS) entry which is preliminary data.</text>
</comment>
<evidence type="ECO:0000313" key="3">
    <source>
        <dbReference type="Proteomes" id="UP000252519"/>
    </source>
</evidence>
<accession>A0A368GTV3</accession>
<feature type="region of interest" description="Disordered" evidence="1">
    <location>
        <begin position="258"/>
        <end position="377"/>
    </location>
</feature>
<feature type="compositionally biased region" description="Polar residues" evidence="1">
    <location>
        <begin position="216"/>
        <end position="232"/>
    </location>
</feature>
<evidence type="ECO:0000313" key="2">
    <source>
        <dbReference type="EMBL" id="RCN47028.1"/>
    </source>
</evidence>
<feature type="compositionally biased region" description="Polar residues" evidence="1">
    <location>
        <begin position="184"/>
        <end position="194"/>
    </location>
</feature>
<dbReference type="OrthoDB" id="5816542at2759"/>
<dbReference type="Proteomes" id="UP000252519">
    <property type="component" value="Unassembled WGS sequence"/>
</dbReference>
<dbReference type="EMBL" id="JOJR01000069">
    <property type="protein sequence ID" value="RCN47028.1"/>
    <property type="molecule type" value="Genomic_DNA"/>
</dbReference>